<dbReference type="GO" id="GO:0007264">
    <property type="term" value="P:small GTPase-mediated signal transduction"/>
    <property type="evidence" value="ECO:0007669"/>
    <property type="project" value="TreeGrafter"/>
</dbReference>
<feature type="compositionally biased region" description="Polar residues" evidence="5">
    <location>
        <begin position="551"/>
        <end position="560"/>
    </location>
</feature>
<dbReference type="SUPFAM" id="SSF48350">
    <property type="entry name" value="GTPase activation domain, GAP"/>
    <property type="match status" value="1"/>
</dbReference>
<dbReference type="GO" id="GO:0005794">
    <property type="term" value="C:Golgi apparatus"/>
    <property type="evidence" value="ECO:0007669"/>
    <property type="project" value="TreeGrafter"/>
</dbReference>
<feature type="compositionally biased region" description="Low complexity" evidence="5">
    <location>
        <begin position="604"/>
        <end position="625"/>
    </location>
</feature>
<gene>
    <name evidence="8" type="primary">Arhgap33</name>
</gene>
<dbReference type="FunFam" id="2.30.30.40:FF:000030">
    <property type="entry name" value="rho GTPase-activating protein 32 isoform X2"/>
    <property type="match status" value="1"/>
</dbReference>
<dbReference type="GO" id="GO:0015629">
    <property type="term" value="C:actin cytoskeleton"/>
    <property type="evidence" value="ECO:0007669"/>
    <property type="project" value="TreeGrafter"/>
</dbReference>
<keyword evidence="3" id="KW-0343">GTPase activation</keyword>
<feature type="domain" description="Rho-GAP" evidence="7">
    <location>
        <begin position="179"/>
        <end position="374"/>
    </location>
</feature>
<dbReference type="PROSITE" id="PS50002">
    <property type="entry name" value="SH3"/>
    <property type="match status" value="1"/>
</dbReference>
<evidence type="ECO:0000259" key="7">
    <source>
        <dbReference type="PROSITE" id="PS50238"/>
    </source>
</evidence>
<feature type="compositionally biased region" description="Polar residues" evidence="5">
    <location>
        <begin position="680"/>
        <end position="689"/>
    </location>
</feature>
<dbReference type="GO" id="GO:0001650">
    <property type="term" value="C:fibrillar center"/>
    <property type="evidence" value="ECO:0007669"/>
    <property type="project" value="TreeGrafter"/>
</dbReference>
<dbReference type="GO" id="GO:0005654">
    <property type="term" value="C:nucleoplasm"/>
    <property type="evidence" value="ECO:0007669"/>
    <property type="project" value="TreeGrafter"/>
</dbReference>
<evidence type="ECO:0000256" key="1">
    <source>
        <dbReference type="ARBA" id="ARBA00008795"/>
    </source>
</evidence>
<feature type="compositionally biased region" description="Polar residues" evidence="5">
    <location>
        <begin position="486"/>
        <end position="509"/>
    </location>
</feature>
<dbReference type="Pfam" id="PF00620">
    <property type="entry name" value="RhoGAP"/>
    <property type="match status" value="1"/>
</dbReference>
<proteinExistence type="inferred from homology"/>
<protein>
    <submittedName>
        <fullName evidence="8">Rho GTPase-activating protein 33 isoform X2</fullName>
    </submittedName>
</protein>
<evidence type="ECO:0000256" key="2">
    <source>
        <dbReference type="ARBA" id="ARBA00022443"/>
    </source>
</evidence>
<dbReference type="SUPFAM" id="SSF50044">
    <property type="entry name" value="SH3-domain"/>
    <property type="match status" value="1"/>
</dbReference>
<dbReference type="PANTHER" id="PTHR15729">
    <property type="entry name" value="CDC42 GTPASE-ACTIVATING PROTEIN"/>
    <property type="match status" value="1"/>
</dbReference>
<dbReference type="GO" id="GO:0005096">
    <property type="term" value="F:GTPase activator activity"/>
    <property type="evidence" value="ECO:0007669"/>
    <property type="project" value="UniProtKB-KW"/>
</dbReference>
<dbReference type="Gene3D" id="2.30.30.40">
    <property type="entry name" value="SH3 Domains"/>
    <property type="match status" value="1"/>
</dbReference>
<dbReference type="RefSeq" id="XP_020023638.1">
    <property type="nucleotide sequence ID" value="XM_020168049.1"/>
</dbReference>
<comment type="similarity">
    <text evidence="1">Belongs to the PX domain-containing GAP family.</text>
</comment>
<feature type="compositionally biased region" description="Low complexity" evidence="5">
    <location>
        <begin position="422"/>
        <end position="435"/>
    </location>
</feature>
<feature type="region of interest" description="Disordered" evidence="5">
    <location>
        <begin position="821"/>
        <end position="994"/>
    </location>
</feature>
<dbReference type="Pfam" id="PF14604">
    <property type="entry name" value="SH3_9"/>
    <property type="match status" value="1"/>
</dbReference>
<dbReference type="CDD" id="cd04384">
    <property type="entry name" value="RhoGAP_CdGAP"/>
    <property type="match status" value="1"/>
</dbReference>
<evidence type="ECO:0000256" key="4">
    <source>
        <dbReference type="PROSITE-ProRule" id="PRU00192"/>
    </source>
</evidence>
<dbReference type="CTD" id="115703"/>
<feature type="compositionally biased region" description="Low complexity" evidence="5">
    <location>
        <begin position="883"/>
        <end position="896"/>
    </location>
</feature>
<dbReference type="PROSITE" id="PS50238">
    <property type="entry name" value="RHOGAP"/>
    <property type="match status" value="1"/>
</dbReference>
<sequence length="994" mass="107228">MLVPLLLQYLETLSGLVDSNLNCGPVLTWMELDNHGRRLLLSEEASLNIPAVAAAHVVKRYTAQAPDELSFEVGDIVSVIDMPPAEDRSWWRGKRGFQVGFFPSECVELFTERPGPGLKADADGPLCGIPAPQGISSLTSAVPRPRGKLAGLLRTFMRSRPSRQRLRQRGILRQRVFGCDLGEHLSNSGQDVPQVLRCCSEFIEAHGVVDGIYRLSGVSSNIQRLRHEFDSERIPELSGPAFLQDIHSVSSLCKLYFRELPNPLLTYQLYGKFSEAMSVPGEEERLVRVHDVIQQLPPPHYRTLEYLLRHLARMARHSANTSMHARNLAIVWAPNLLRSMELESVGLGGAAAFREVRVQSVVVEFLLTHVEVLFSDTFTSAGLDPAGRCLLPRPKSLAGSGPSTRLLTLEEAQARTQGRLGTPTEPTTPKAPASPVERRKRERGEKQRKPGGSSWKTFFALGRGPSVPRKKPLPWLGGARAPPQPSGSRPDTVTLRSAKSEESLSSQASGAELLGAGGTPASVSPTPALSPGPGLRPHLIPLLLRGAEAQLSDTCQQEVSSKLAVPGPRGPQGQHGPGTESPLLPPPLTLLRPGGAPPPPPKNPARLMALALAERAQQVAEQQSQQERESTPPAPHSPFHRSLSLEVGGEPVGTSGSGPPPHSLAHPSAWAPGPPPYLPRQQSDGSLVRSQRPMGTSRRGLRGPAQVSAQLRAGGYRDAPEVAAQSPCSVPSQVPTPGFFSPVPRECLPPFFGNPKPSLYPLGPPSFQPSSPAPAWRNSLGPPTPLDRGENLYYEIGAGEGSPYSGPSRCWSPFRSMPPDRLNASYGMLGQSPPLHRSPDFLLSYPPPPSCFPPDHLGHTAPQHSARRPNRPEPLYVNLALGPRGPSPASSCSSSPPAHPRSRSDPGLPAPRLPQKQRAPWGPRTPHRVPGPWGPPEPLLLYRASPPAYGRGNEHHRGSLYRNGGQRGEGAGPPPPYPTPSWSLHLEGPTRSYC</sequence>
<dbReference type="GO" id="GO:0005938">
    <property type="term" value="C:cell cortex"/>
    <property type="evidence" value="ECO:0007669"/>
    <property type="project" value="TreeGrafter"/>
</dbReference>
<feature type="region of interest" description="Disordered" evidence="5">
    <location>
        <begin position="759"/>
        <end position="788"/>
    </location>
</feature>
<feature type="compositionally biased region" description="Basic and acidic residues" evidence="5">
    <location>
        <begin position="436"/>
        <end position="448"/>
    </location>
</feature>
<dbReference type="AlphaFoldDB" id="A0A8B7UVV5"/>
<dbReference type="PANTHER" id="PTHR15729:SF11">
    <property type="entry name" value="RHO GTPASE-ACTIVATING PROTEIN 33"/>
    <property type="match status" value="1"/>
</dbReference>
<dbReference type="SMART" id="SM00324">
    <property type="entry name" value="RhoGAP"/>
    <property type="match status" value="1"/>
</dbReference>
<dbReference type="InterPro" id="IPR008936">
    <property type="entry name" value="Rho_GTPase_activation_prot"/>
</dbReference>
<dbReference type="OrthoDB" id="5873004at2759"/>
<accession>A0A8B7UVV5</accession>
<evidence type="ECO:0000259" key="6">
    <source>
        <dbReference type="PROSITE" id="PS50002"/>
    </source>
</evidence>
<keyword evidence="2 4" id="KW-0728">SH3 domain</keyword>
<organism evidence="8">
    <name type="scientific">Castor canadensis</name>
    <name type="common">American beaver</name>
    <dbReference type="NCBI Taxonomy" id="51338"/>
    <lineage>
        <taxon>Eukaryota</taxon>
        <taxon>Metazoa</taxon>
        <taxon>Chordata</taxon>
        <taxon>Craniata</taxon>
        <taxon>Vertebrata</taxon>
        <taxon>Euteleostomi</taxon>
        <taxon>Mammalia</taxon>
        <taxon>Eutheria</taxon>
        <taxon>Euarchontoglires</taxon>
        <taxon>Glires</taxon>
        <taxon>Rodentia</taxon>
        <taxon>Castorimorpha</taxon>
        <taxon>Castoridae</taxon>
        <taxon>Castor</taxon>
    </lineage>
</organism>
<reference evidence="8" key="1">
    <citation type="submission" date="2025-08" db="UniProtKB">
        <authorList>
            <consortium name="RefSeq"/>
        </authorList>
    </citation>
    <scope>IDENTIFICATION</scope>
    <source>
        <tissue evidence="8">Leukocyte</tissue>
    </source>
</reference>
<name>A0A8B7UVV5_CASCN</name>
<dbReference type="InterPro" id="IPR036028">
    <property type="entry name" value="SH3-like_dom_sf"/>
</dbReference>
<feature type="domain" description="SH3" evidence="6">
    <location>
        <begin position="50"/>
        <end position="112"/>
    </location>
</feature>
<dbReference type="SMART" id="SM00326">
    <property type="entry name" value="SH3"/>
    <property type="match status" value="1"/>
</dbReference>
<dbReference type="Gene3D" id="1.10.555.10">
    <property type="entry name" value="Rho GTPase activation protein"/>
    <property type="match status" value="1"/>
</dbReference>
<evidence type="ECO:0000256" key="5">
    <source>
        <dbReference type="SAM" id="MobiDB-lite"/>
    </source>
</evidence>
<dbReference type="InterPro" id="IPR000198">
    <property type="entry name" value="RhoGAP_dom"/>
</dbReference>
<feature type="region of interest" description="Disordered" evidence="5">
    <location>
        <begin position="551"/>
        <end position="732"/>
    </location>
</feature>
<dbReference type="InterPro" id="IPR051576">
    <property type="entry name" value="PX-Rho_GAP"/>
</dbReference>
<dbReference type="InterPro" id="IPR001452">
    <property type="entry name" value="SH3_domain"/>
</dbReference>
<feature type="region of interest" description="Disordered" evidence="5">
    <location>
        <begin position="416"/>
        <end position="538"/>
    </location>
</feature>
<dbReference type="GO" id="GO:0005886">
    <property type="term" value="C:plasma membrane"/>
    <property type="evidence" value="ECO:0007669"/>
    <property type="project" value="TreeGrafter"/>
</dbReference>
<dbReference type="CDD" id="cd11835">
    <property type="entry name" value="SH3_ARHGAP32_33"/>
    <property type="match status" value="1"/>
</dbReference>
<dbReference type="FunFam" id="1.10.555.10:FF:000002">
    <property type="entry name" value="rho GTPase-activating protein 32 isoform X1"/>
    <property type="match status" value="1"/>
</dbReference>
<evidence type="ECO:0000313" key="8">
    <source>
        <dbReference type="RefSeq" id="XP_020023638.1"/>
    </source>
</evidence>
<evidence type="ECO:0000256" key="3">
    <source>
        <dbReference type="ARBA" id="ARBA00022468"/>
    </source>
</evidence>